<dbReference type="InterPro" id="IPR000835">
    <property type="entry name" value="HTH_MarR-typ"/>
</dbReference>
<dbReference type="PANTHER" id="PTHR33164:SF5">
    <property type="entry name" value="ORGANIC HYDROPEROXIDE RESISTANCE TRANSCRIPTIONAL REGULATOR"/>
    <property type="match status" value="1"/>
</dbReference>
<evidence type="ECO:0000256" key="2">
    <source>
        <dbReference type="ARBA" id="ARBA00022490"/>
    </source>
</evidence>
<dbReference type="PROSITE" id="PS50995">
    <property type="entry name" value="HTH_MARR_2"/>
    <property type="match status" value="1"/>
</dbReference>
<dbReference type="PANTHER" id="PTHR33164">
    <property type="entry name" value="TRANSCRIPTIONAL REGULATOR, MARR FAMILY"/>
    <property type="match status" value="1"/>
</dbReference>
<dbReference type="PRINTS" id="PR00598">
    <property type="entry name" value="HTHMARR"/>
</dbReference>
<keyword evidence="3" id="KW-0805">Transcription regulation</keyword>
<dbReference type="Gene3D" id="1.10.10.10">
    <property type="entry name" value="Winged helix-like DNA-binding domain superfamily/Winged helix DNA-binding domain"/>
    <property type="match status" value="1"/>
</dbReference>
<name>A0ABW3HQL0_9BACL</name>
<keyword evidence="2" id="KW-0963">Cytoplasm</keyword>
<accession>A0ABW3HQL0</accession>
<dbReference type="InterPro" id="IPR036390">
    <property type="entry name" value="WH_DNA-bd_sf"/>
</dbReference>
<evidence type="ECO:0000256" key="1">
    <source>
        <dbReference type="ARBA" id="ARBA00004496"/>
    </source>
</evidence>
<evidence type="ECO:0000259" key="6">
    <source>
        <dbReference type="PROSITE" id="PS50995"/>
    </source>
</evidence>
<dbReference type="EMBL" id="JBHTJZ010000011">
    <property type="protein sequence ID" value="MFD0959849.1"/>
    <property type="molecule type" value="Genomic_DNA"/>
</dbReference>
<evidence type="ECO:0000313" key="8">
    <source>
        <dbReference type="Proteomes" id="UP001596989"/>
    </source>
</evidence>
<dbReference type="RefSeq" id="WP_377564127.1">
    <property type="nucleotide sequence ID" value="NZ_JBHTJZ010000011.1"/>
</dbReference>
<comment type="caution">
    <text evidence="7">The sequence shown here is derived from an EMBL/GenBank/DDBJ whole genome shotgun (WGS) entry which is preliminary data.</text>
</comment>
<dbReference type="Proteomes" id="UP001596989">
    <property type="component" value="Unassembled WGS sequence"/>
</dbReference>
<dbReference type="InterPro" id="IPR036388">
    <property type="entry name" value="WH-like_DNA-bd_sf"/>
</dbReference>
<dbReference type="InterPro" id="IPR039422">
    <property type="entry name" value="MarR/SlyA-like"/>
</dbReference>
<comment type="subcellular location">
    <subcellularLocation>
        <location evidence="1">Cytoplasm</location>
    </subcellularLocation>
</comment>
<evidence type="ECO:0000256" key="4">
    <source>
        <dbReference type="ARBA" id="ARBA00023125"/>
    </source>
</evidence>
<reference evidence="8" key="1">
    <citation type="journal article" date="2019" name="Int. J. Syst. Evol. Microbiol.">
        <title>The Global Catalogue of Microorganisms (GCM) 10K type strain sequencing project: providing services to taxonomists for standard genome sequencing and annotation.</title>
        <authorList>
            <consortium name="The Broad Institute Genomics Platform"/>
            <consortium name="The Broad Institute Genome Sequencing Center for Infectious Disease"/>
            <person name="Wu L."/>
            <person name="Ma J."/>
        </authorList>
    </citation>
    <scope>NUCLEOTIDE SEQUENCE [LARGE SCALE GENOMIC DNA]</scope>
    <source>
        <strain evidence="8">CCUG 59129</strain>
    </source>
</reference>
<evidence type="ECO:0000313" key="7">
    <source>
        <dbReference type="EMBL" id="MFD0959849.1"/>
    </source>
</evidence>
<dbReference type="Pfam" id="PF22381">
    <property type="entry name" value="Staph_reg_Sar_Rot"/>
    <property type="match status" value="1"/>
</dbReference>
<keyword evidence="4" id="KW-0238">DNA-binding</keyword>
<sequence>MTTNNPLQLDRQLCFAIYACSREITKLYRPLLQDLGLTYTQYVTMLALWEEDGVTVNTLGHKLYLDSGTLTPLLKKLEAAGWIVRTRDIQDERSVVITLTESGRALREKAVSIPHKLACQLNASPQEGAALLDQVHTLLDRMRKAPGSDSSNNR</sequence>
<evidence type="ECO:0000256" key="5">
    <source>
        <dbReference type="ARBA" id="ARBA00023163"/>
    </source>
</evidence>
<organism evidence="7 8">
    <name type="scientific">Paenibacillus chungangensis</name>
    <dbReference type="NCBI Taxonomy" id="696535"/>
    <lineage>
        <taxon>Bacteria</taxon>
        <taxon>Bacillati</taxon>
        <taxon>Bacillota</taxon>
        <taxon>Bacilli</taxon>
        <taxon>Bacillales</taxon>
        <taxon>Paenibacillaceae</taxon>
        <taxon>Paenibacillus</taxon>
    </lineage>
</organism>
<proteinExistence type="predicted"/>
<dbReference type="InterPro" id="IPR055166">
    <property type="entry name" value="Transc_reg_Sar_Rot_HTH"/>
</dbReference>
<keyword evidence="8" id="KW-1185">Reference proteome</keyword>
<protein>
    <submittedName>
        <fullName evidence="7">MarR family winged helix-turn-helix transcriptional regulator</fullName>
    </submittedName>
</protein>
<feature type="domain" description="HTH marR-type" evidence="6">
    <location>
        <begin position="10"/>
        <end position="144"/>
    </location>
</feature>
<dbReference type="SMART" id="SM00347">
    <property type="entry name" value="HTH_MARR"/>
    <property type="match status" value="1"/>
</dbReference>
<dbReference type="SUPFAM" id="SSF46785">
    <property type="entry name" value="Winged helix' DNA-binding domain"/>
    <property type="match status" value="1"/>
</dbReference>
<evidence type="ECO:0000256" key="3">
    <source>
        <dbReference type="ARBA" id="ARBA00023015"/>
    </source>
</evidence>
<keyword evidence="5" id="KW-0804">Transcription</keyword>
<gene>
    <name evidence="7" type="ORF">ACFQ2I_10645</name>
</gene>